<dbReference type="SUPFAM" id="SSF53335">
    <property type="entry name" value="S-adenosyl-L-methionine-dependent methyltransferases"/>
    <property type="match status" value="1"/>
</dbReference>
<keyword evidence="2" id="KW-1185">Reference proteome</keyword>
<dbReference type="AlphaFoldDB" id="W7TDQ9"/>
<dbReference type="Gene3D" id="3.40.50.150">
    <property type="entry name" value="Vaccinia Virus protein VP39"/>
    <property type="match status" value="1"/>
</dbReference>
<organism evidence="1 2">
    <name type="scientific">Nannochloropsis gaditana</name>
    <dbReference type="NCBI Taxonomy" id="72520"/>
    <lineage>
        <taxon>Eukaryota</taxon>
        <taxon>Sar</taxon>
        <taxon>Stramenopiles</taxon>
        <taxon>Ochrophyta</taxon>
        <taxon>Eustigmatophyceae</taxon>
        <taxon>Eustigmatales</taxon>
        <taxon>Monodopsidaceae</taxon>
        <taxon>Nannochloropsis</taxon>
    </lineage>
</organism>
<evidence type="ECO:0000313" key="1">
    <source>
        <dbReference type="EMBL" id="EWM24417.1"/>
    </source>
</evidence>
<reference evidence="1 2" key="1">
    <citation type="journal article" date="2014" name="Mol. Plant">
        <title>Chromosome Scale Genome Assembly and Transcriptome Profiling of Nannochloropsis gaditana in Nitrogen Depletion.</title>
        <authorList>
            <person name="Corteggiani Carpinelli E."/>
            <person name="Telatin A."/>
            <person name="Vitulo N."/>
            <person name="Forcato C."/>
            <person name="D'Angelo M."/>
            <person name="Schiavon R."/>
            <person name="Vezzi A."/>
            <person name="Giacometti G.M."/>
            <person name="Morosinotto T."/>
            <person name="Valle G."/>
        </authorList>
    </citation>
    <scope>NUCLEOTIDE SEQUENCE [LARGE SCALE GENOMIC DNA]</scope>
    <source>
        <strain evidence="1 2">B-31</strain>
    </source>
</reference>
<accession>W7TDQ9</accession>
<dbReference type="InterPro" id="IPR029063">
    <property type="entry name" value="SAM-dependent_MTases_sf"/>
</dbReference>
<proteinExistence type="predicted"/>
<sequence>PPSLHPSLPFSGAYDAVLLANVLCRLPDPRLALEMIGGREGGREGVLAPGGLFMLTTPFSWKECFTPKEKWLGGAAPDGKDSHAELKRLMGGLGFKLLKEQEMPLIIHQHARLFELITPMATVWQKM</sequence>
<feature type="non-terminal residue" evidence="1">
    <location>
        <position position="1"/>
    </location>
</feature>
<evidence type="ECO:0008006" key="3">
    <source>
        <dbReference type="Google" id="ProtNLM"/>
    </source>
</evidence>
<dbReference type="EMBL" id="AZIL01001271">
    <property type="protein sequence ID" value="EWM24417.1"/>
    <property type="molecule type" value="Genomic_DNA"/>
</dbReference>
<protein>
    <recommendedName>
        <fullName evidence="3">Methyltransferase type 11</fullName>
    </recommendedName>
</protein>
<comment type="caution">
    <text evidence="1">The sequence shown here is derived from an EMBL/GenBank/DDBJ whole genome shotgun (WGS) entry which is preliminary data.</text>
</comment>
<dbReference type="PANTHER" id="PTHR45445:SF2">
    <property type="entry name" value="METHYLTRANSFERASE TYPE 11 DOMAIN-CONTAINING PROTEIN"/>
    <property type="match status" value="1"/>
</dbReference>
<gene>
    <name evidence="1" type="ORF">Naga_101269g1</name>
</gene>
<name>W7TDQ9_9STRA</name>
<evidence type="ECO:0000313" key="2">
    <source>
        <dbReference type="Proteomes" id="UP000019335"/>
    </source>
</evidence>
<dbReference type="OrthoDB" id="506498at2759"/>
<dbReference type="Proteomes" id="UP000019335">
    <property type="component" value="Chromosome 14"/>
</dbReference>
<dbReference type="PANTHER" id="PTHR45445">
    <property type="match status" value="1"/>
</dbReference>